<protein>
    <recommendedName>
        <fullName evidence="2">Phosphoadenosine phosphosulphate reductase domain-containing protein</fullName>
    </recommendedName>
</protein>
<gene>
    <name evidence="1" type="ORF">METZ01_LOCUS406648</name>
</gene>
<proteinExistence type="predicted"/>
<name>A0A382W535_9ZZZZ</name>
<accession>A0A382W535</accession>
<dbReference type="EMBL" id="UINC01157031">
    <property type="protein sequence ID" value="SVD53794.1"/>
    <property type="molecule type" value="Genomic_DNA"/>
</dbReference>
<dbReference type="Gene3D" id="3.40.50.620">
    <property type="entry name" value="HUPs"/>
    <property type="match status" value="1"/>
</dbReference>
<feature type="non-terminal residue" evidence="1">
    <location>
        <position position="1"/>
    </location>
</feature>
<dbReference type="InterPro" id="IPR014729">
    <property type="entry name" value="Rossmann-like_a/b/a_fold"/>
</dbReference>
<dbReference type="SUPFAM" id="SSF52402">
    <property type="entry name" value="Adenine nucleotide alpha hydrolases-like"/>
    <property type="match status" value="2"/>
</dbReference>
<feature type="non-terminal residue" evidence="1">
    <location>
        <position position="262"/>
    </location>
</feature>
<organism evidence="1">
    <name type="scientific">marine metagenome</name>
    <dbReference type="NCBI Taxonomy" id="408172"/>
    <lineage>
        <taxon>unclassified sequences</taxon>
        <taxon>metagenomes</taxon>
        <taxon>ecological metagenomes</taxon>
    </lineage>
</organism>
<dbReference type="AlphaFoldDB" id="A0A382W535"/>
<reference evidence="1" key="1">
    <citation type="submission" date="2018-05" db="EMBL/GenBank/DDBJ databases">
        <authorList>
            <person name="Lanie J.A."/>
            <person name="Ng W.-L."/>
            <person name="Kazmierczak K.M."/>
            <person name="Andrzejewski T.M."/>
            <person name="Davidsen T.M."/>
            <person name="Wayne K.J."/>
            <person name="Tettelin H."/>
            <person name="Glass J.I."/>
            <person name="Rusch D."/>
            <person name="Podicherti R."/>
            <person name="Tsui H.-C.T."/>
            <person name="Winkler M.E."/>
        </authorList>
    </citation>
    <scope>NUCLEOTIDE SEQUENCE</scope>
</reference>
<evidence type="ECO:0008006" key="2">
    <source>
        <dbReference type="Google" id="ProtNLM"/>
    </source>
</evidence>
<sequence>MLFKNSQKDVNIELSNYSKTQPHKINKVIIKMSGGADSTILAYLFALYKKEERPDIQLLPATTNGYPPKNWHIRYAKKIISKITELTGVEFGHHYTNEMLLPEAGVPENYFGVGTDEDLDVASKASSYCQTQCTLTDEIRAEVGSDTTVQFSGITANPPRSVSTFYEDYRKGDPDWPADSPFIIERDPDIHHIQNDNEHGPGARYSWQKPFCNLDKRVIYEYYVRYNLVDSLFPLTRSCENEQEKLIDPNNEKHCEKCWWCL</sequence>
<evidence type="ECO:0000313" key="1">
    <source>
        <dbReference type="EMBL" id="SVD53794.1"/>
    </source>
</evidence>